<feature type="region of interest" description="Disordered" evidence="5">
    <location>
        <begin position="100"/>
        <end position="127"/>
    </location>
</feature>
<reference evidence="6" key="2">
    <citation type="journal article" date="2016" name="Fungal Biol.">
        <title>Ochratoxin A production by Penicillium thymicola.</title>
        <authorList>
            <person name="Nguyen H.D.T."/>
            <person name="McMullin D.R."/>
            <person name="Ponomareva E."/>
            <person name="Riley R."/>
            <person name="Pomraning K.R."/>
            <person name="Baker S.E."/>
            <person name="Seifert K.A."/>
        </authorList>
    </citation>
    <scope>NUCLEOTIDE SEQUENCE</scope>
    <source>
        <strain evidence="6">DAOM 180753</strain>
    </source>
</reference>
<sequence length="127" mass="14069">MKSLGADAIFALAVGSIDDSTRQEFGDSLSEFCPPTLSEIQARLAYVSSIDILERAKNMTGCLYLRPPIDSYGTLGFGNSTKSYQVGYAYGKEIPDRLKLEDSLPIPEETEEKRKPQRTMAPRRSSI</sequence>
<organism evidence="6 7">
    <name type="scientific">Penicillium thymicola</name>
    <dbReference type="NCBI Taxonomy" id="293382"/>
    <lineage>
        <taxon>Eukaryota</taxon>
        <taxon>Fungi</taxon>
        <taxon>Dikarya</taxon>
        <taxon>Ascomycota</taxon>
        <taxon>Pezizomycotina</taxon>
        <taxon>Eurotiomycetes</taxon>
        <taxon>Eurotiomycetidae</taxon>
        <taxon>Eurotiales</taxon>
        <taxon>Aspergillaceae</taxon>
        <taxon>Penicillium</taxon>
    </lineage>
</organism>
<evidence type="ECO:0000313" key="7">
    <source>
        <dbReference type="Proteomes" id="UP001227192"/>
    </source>
</evidence>
<dbReference type="PANTHER" id="PTHR14226">
    <property type="entry name" value="NEUROPATHY TARGET ESTERASE/SWISS CHEESE D.MELANOGASTER"/>
    <property type="match status" value="1"/>
</dbReference>
<dbReference type="GO" id="GO:0016020">
    <property type="term" value="C:membrane"/>
    <property type="evidence" value="ECO:0007669"/>
    <property type="project" value="UniProtKB-SubCell"/>
</dbReference>
<dbReference type="GO" id="GO:0004622">
    <property type="term" value="F:phosphatidylcholine lysophospholipase activity"/>
    <property type="evidence" value="ECO:0007669"/>
    <property type="project" value="TreeGrafter"/>
</dbReference>
<keyword evidence="7" id="KW-1185">Reference proteome</keyword>
<comment type="subcellular location">
    <subcellularLocation>
        <location evidence="1">Membrane</location>
    </subcellularLocation>
</comment>
<protein>
    <submittedName>
        <fullName evidence="6">Uncharacterized protein</fullName>
    </submittedName>
</protein>
<evidence type="ECO:0000256" key="1">
    <source>
        <dbReference type="ARBA" id="ARBA00004370"/>
    </source>
</evidence>
<dbReference type="EMBL" id="LACB01001040">
    <property type="protein sequence ID" value="KAJ9480877.1"/>
    <property type="molecule type" value="Genomic_DNA"/>
</dbReference>
<evidence type="ECO:0000256" key="3">
    <source>
        <dbReference type="ARBA" id="ARBA00022989"/>
    </source>
</evidence>
<proteinExistence type="predicted"/>
<reference evidence="6" key="1">
    <citation type="submission" date="2015-06" db="EMBL/GenBank/DDBJ databases">
        <authorList>
            <person name="Nguyen H."/>
        </authorList>
    </citation>
    <scope>NUCLEOTIDE SEQUENCE</scope>
    <source>
        <strain evidence="6">DAOM 180753</strain>
    </source>
</reference>
<keyword evidence="3" id="KW-1133">Transmembrane helix</keyword>
<accession>A0AAI9T549</accession>
<evidence type="ECO:0000256" key="5">
    <source>
        <dbReference type="SAM" id="MobiDB-lite"/>
    </source>
</evidence>
<dbReference type="GO" id="GO:0005783">
    <property type="term" value="C:endoplasmic reticulum"/>
    <property type="evidence" value="ECO:0007669"/>
    <property type="project" value="TreeGrafter"/>
</dbReference>
<comment type="caution">
    <text evidence="6">The sequence shown here is derived from an EMBL/GenBank/DDBJ whole genome shotgun (WGS) entry which is preliminary data.</text>
</comment>
<keyword evidence="4" id="KW-0472">Membrane</keyword>
<dbReference type="Proteomes" id="UP001227192">
    <property type="component" value="Unassembled WGS sequence"/>
</dbReference>
<evidence type="ECO:0000256" key="2">
    <source>
        <dbReference type="ARBA" id="ARBA00022692"/>
    </source>
</evidence>
<evidence type="ECO:0000313" key="6">
    <source>
        <dbReference type="EMBL" id="KAJ9480877.1"/>
    </source>
</evidence>
<dbReference type="AlphaFoldDB" id="A0AAI9T549"/>
<gene>
    <name evidence="6" type="ORF">VN97_g12644</name>
</gene>
<keyword evidence="2" id="KW-0812">Transmembrane</keyword>
<dbReference type="PANTHER" id="PTHR14226:SF29">
    <property type="entry name" value="NEUROPATHY TARGET ESTERASE SWS"/>
    <property type="match status" value="1"/>
</dbReference>
<name>A0AAI9T549_PENTH</name>
<dbReference type="InterPro" id="IPR050301">
    <property type="entry name" value="NTE"/>
</dbReference>
<evidence type="ECO:0000256" key="4">
    <source>
        <dbReference type="ARBA" id="ARBA00023136"/>
    </source>
</evidence>